<gene>
    <name evidence="8" type="ORF">A9K55_009139</name>
</gene>
<dbReference type="PANTHER" id="PTHR36206">
    <property type="entry name" value="ASPERCRYPTIN BIOSYNTHESIS CLUSTER-SPECIFIC TRANSCRIPTION REGULATOR ATNN-RELATED"/>
    <property type="match status" value="1"/>
</dbReference>
<evidence type="ECO:0000313" key="9">
    <source>
        <dbReference type="Proteomes" id="UP000323067"/>
    </source>
</evidence>
<keyword evidence="2" id="KW-0862">Zinc</keyword>
<keyword evidence="3" id="KW-0805">Transcription regulation</keyword>
<name>A0A2H4SGA8_CORMI</name>
<evidence type="ECO:0000256" key="2">
    <source>
        <dbReference type="ARBA" id="ARBA00022833"/>
    </source>
</evidence>
<keyword evidence="5" id="KW-0804">Transcription</keyword>
<dbReference type="GO" id="GO:0000981">
    <property type="term" value="F:DNA-binding transcription factor activity, RNA polymerase II-specific"/>
    <property type="evidence" value="ECO:0007669"/>
    <property type="project" value="InterPro"/>
</dbReference>
<keyword evidence="1" id="KW-0479">Metal-binding</keyword>
<evidence type="ECO:0000259" key="7">
    <source>
        <dbReference type="PROSITE" id="PS50048"/>
    </source>
</evidence>
<dbReference type="AlphaFoldDB" id="A0A2H4SGA8"/>
<proteinExistence type="predicted"/>
<dbReference type="GO" id="GO:0008270">
    <property type="term" value="F:zinc ion binding"/>
    <property type="evidence" value="ECO:0007669"/>
    <property type="project" value="InterPro"/>
</dbReference>
<dbReference type="Pfam" id="PF00172">
    <property type="entry name" value="Zn_clus"/>
    <property type="match status" value="1"/>
</dbReference>
<evidence type="ECO:0000313" key="8">
    <source>
        <dbReference type="EMBL" id="ATY62141.1"/>
    </source>
</evidence>
<dbReference type="VEuPathDB" id="FungiDB:CCM_05636"/>
<organism evidence="8 9">
    <name type="scientific">Cordyceps militaris</name>
    <name type="common">Caterpillar fungus</name>
    <name type="synonym">Clavaria militaris</name>
    <dbReference type="NCBI Taxonomy" id="73501"/>
    <lineage>
        <taxon>Eukaryota</taxon>
        <taxon>Fungi</taxon>
        <taxon>Dikarya</taxon>
        <taxon>Ascomycota</taxon>
        <taxon>Pezizomycotina</taxon>
        <taxon>Sordariomycetes</taxon>
        <taxon>Hypocreomycetidae</taxon>
        <taxon>Hypocreales</taxon>
        <taxon>Cordycipitaceae</taxon>
        <taxon>Cordyceps</taxon>
    </lineage>
</organism>
<dbReference type="InterPro" id="IPR052360">
    <property type="entry name" value="Transcr_Regulatory_Proteins"/>
</dbReference>
<dbReference type="PANTHER" id="PTHR36206:SF13">
    <property type="entry name" value="TRANSCRIPTIONAL REGULATORY PROTEIN MOC3"/>
    <property type="match status" value="1"/>
</dbReference>
<evidence type="ECO:0000256" key="5">
    <source>
        <dbReference type="ARBA" id="ARBA00023163"/>
    </source>
</evidence>
<keyword evidence="6" id="KW-0539">Nucleus</keyword>
<reference evidence="8 9" key="1">
    <citation type="journal article" date="2017" name="BMC Genomics">
        <title>Chromosome level assembly and secondary metabolite potential of the parasitic fungus Cordyceps militaris.</title>
        <authorList>
            <person name="Kramer G.J."/>
            <person name="Nodwell J.R."/>
        </authorList>
    </citation>
    <scope>NUCLEOTIDE SEQUENCE [LARGE SCALE GENOMIC DNA]</scope>
    <source>
        <strain evidence="8 9">ATCC 34164</strain>
    </source>
</reference>
<protein>
    <submittedName>
        <fullName evidence="8">C6 zinc finger domain</fullName>
    </submittedName>
</protein>
<dbReference type="CDD" id="cd00067">
    <property type="entry name" value="GAL4"/>
    <property type="match status" value="1"/>
</dbReference>
<evidence type="ECO:0000256" key="1">
    <source>
        <dbReference type="ARBA" id="ARBA00022723"/>
    </source>
</evidence>
<dbReference type="GO" id="GO:0003677">
    <property type="term" value="F:DNA binding"/>
    <property type="evidence" value="ECO:0007669"/>
    <property type="project" value="UniProtKB-KW"/>
</dbReference>
<dbReference type="PROSITE" id="PS50048">
    <property type="entry name" value="ZN2_CY6_FUNGAL_2"/>
    <property type="match status" value="1"/>
</dbReference>
<sequence length="580" mass="65253">MMSLYSPQCHFSPDSLLEEPRSRRRVKAEERPDRKKRWTTKVKTGCATCRARRIKCDEGKPVCRRCVFSKRQCGGYMDQATPQYSSNTGSCCSSPTSSVGISPYPSSGLGPIHHDASSLERQMFYLFRTQTVFEVGCVLDMPFWLIDVPQAAQAHQPLWHASVALAALATSRNALNDPMPVLPDTGVDGLTSFVMKHYHAAIRELIPLSNPSGDEPTFENQQVLLMTNVLLLGLASMQGNQRDAAMFSRHSLSLFNAWRFWQRQDDWKTSSQGAMLSVSSLTALMYRLQSQEIMDRLERPDWLLCDFDQYTKHPSATPFSTMTEAYRELQPLLAGLTIVAKEHHLRPHTDLMLPAPEACLAFRYAFTAWRAKYNHLRDTQPSDAENMLESMILDLLKATVEHALFLTEDYGPLLPLHHHMVGTAEKILQALTSTTFDNRFGWEIASESLEAALRASKHCVSEWLTIPTPNSPPLSNAPRITKALPYCFGSVVIEGLFIVAIDCVDFGLRRRAISILRRWPRAEGIWSSVIMAAFAEALMSTTDTIDSGLEVLENGLGKMQLRNITDTRENWPGRVVPVSW</sequence>
<evidence type="ECO:0000256" key="6">
    <source>
        <dbReference type="ARBA" id="ARBA00023242"/>
    </source>
</evidence>
<dbReference type="SMART" id="SM00066">
    <property type="entry name" value="GAL4"/>
    <property type="match status" value="1"/>
</dbReference>
<dbReference type="InterPro" id="IPR036864">
    <property type="entry name" value="Zn2-C6_fun-type_DNA-bd_sf"/>
</dbReference>
<dbReference type="PROSITE" id="PS00463">
    <property type="entry name" value="ZN2_CY6_FUNGAL_1"/>
    <property type="match status" value="1"/>
</dbReference>
<evidence type="ECO:0000256" key="3">
    <source>
        <dbReference type="ARBA" id="ARBA00023015"/>
    </source>
</evidence>
<dbReference type="OrthoDB" id="3145928at2759"/>
<keyword evidence="4" id="KW-0238">DNA-binding</keyword>
<dbReference type="InterPro" id="IPR001138">
    <property type="entry name" value="Zn2Cys6_DnaBD"/>
</dbReference>
<evidence type="ECO:0000256" key="4">
    <source>
        <dbReference type="ARBA" id="ARBA00023125"/>
    </source>
</evidence>
<dbReference type="Proteomes" id="UP000323067">
    <property type="component" value="Chromosome vii"/>
</dbReference>
<dbReference type="Gene3D" id="4.10.240.10">
    <property type="entry name" value="Zn(2)-C6 fungal-type DNA-binding domain"/>
    <property type="match status" value="1"/>
</dbReference>
<accession>A0A2H4SGA8</accession>
<dbReference type="SUPFAM" id="SSF57701">
    <property type="entry name" value="Zn2/Cys6 DNA-binding domain"/>
    <property type="match status" value="1"/>
</dbReference>
<dbReference type="EMBL" id="CP023324">
    <property type="protein sequence ID" value="ATY62141.1"/>
    <property type="molecule type" value="Genomic_DNA"/>
</dbReference>
<feature type="domain" description="Zn(2)-C6 fungal-type" evidence="7">
    <location>
        <begin position="45"/>
        <end position="73"/>
    </location>
</feature>
<dbReference type="VEuPathDB" id="FungiDB:A9K55_009139"/>